<protein>
    <submittedName>
        <fullName evidence="2">Uncharacterized protein</fullName>
    </submittedName>
</protein>
<dbReference type="InParanoid" id="W2RRN8"/>
<reference evidence="2 3" key="1">
    <citation type="submission" date="2013-03" db="EMBL/GenBank/DDBJ databases">
        <title>The Genome Sequence of Phialophora europaea CBS 101466.</title>
        <authorList>
            <consortium name="The Broad Institute Genomics Platform"/>
            <person name="Cuomo C."/>
            <person name="de Hoog S."/>
            <person name="Gorbushina A."/>
            <person name="Walker B."/>
            <person name="Young S.K."/>
            <person name="Zeng Q."/>
            <person name="Gargeya S."/>
            <person name="Fitzgerald M."/>
            <person name="Haas B."/>
            <person name="Abouelleil A."/>
            <person name="Allen A.W."/>
            <person name="Alvarado L."/>
            <person name="Arachchi H.M."/>
            <person name="Berlin A.M."/>
            <person name="Chapman S.B."/>
            <person name="Gainer-Dewar J."/>
            <person name="Goldberg J."/>
            <person name="Griggs A."/>
            <person name="Gujja S."/>
            <person name="Hansen M."/>
            <person name="Howarth C."/>
            <person name="Imamovic A."/>
            <person name="Ireland A."/>
            <person name="Larimer J."/>
            <person name="McCowan C."/>
            <person name="Murphy C."/>
            <person name="Pearson M."/>
            <person name="Poon T.W."/>
            <person name="Priest M."/>
            <person name="Roberts A."/>
            <person name="Saif S."/>
            <person name="Shea T."/>
            <person name="Sisk P."/>
            <person name="Sykes S."/>
            <person name="Wortman J."/>
            <person name="Nusbaum C."/>
            <person name="Birren B."/>
        </authorList>
    </citation>
    <scope>NUCLEOTIDE SEQUENCE [LARGE SCALE GENOMIC DNA]</scope>
    <source>
        <strain evidence="2 3">CBS 101466</strain>
    </source>
</reference>
<evidence type="ECO:0000313" key="3">
    <source>
        <dbReference type="Proteomes" id="UP000030752"/>
    </source>
</evidence>
<name>W2RRN8_CYPE1</name>
<sequence length="328" mass="34479">MPLFGGGSKADDPFYHRKPVPDEFIQDVAPSGLSAQEEWANRERKMSINGVDIRKFSNSRSSGMEPQDDPYYGRKSVTKAEIDGVAPSGMTEEEEYANRERKMSVNGVDLRKFSLTPNGGFKPQNDPYYARKAVDKAQTKGIAETDNTPAQDYAVRERKMSAVNFSSDPFQLITGTGHRQSVSTASALNTATAATERRRSSAIAPDAAKAAAAHHHSGYDGQHLEPIQSRVDGESSTTGISHGESSTTTGVSHGGESSTFGINQGESSSFGFNHAGSSSGINGAGVGAGTGTGTGGFGDGFASAHHQTTTTGSGAVNEPLDLAPDQRA</sequence>
<dbReference type="VEuPathDB" id="FungiDB:HMPREF1541_06418"/>
<organism evidence="2 3">
    <name type="scientific">Cyphellophora europaea (strain CBS 101466)</name>
    <name type="common">Phialophora europaea</name>
    <dbReference type="NCBI Taxonomy" id="1220924"/>
    <lineage>
        <taxon>Eukaryota</taxon>
        <taxon>Fungi</taxon>
        <taxon>Dikarya</taxon>
        <taxon>Ascomycota</taxon>
        <taxon>Pezizomycotina</taxon>
        <taxon>Eurotiomycetes</taxon>
        <taxon>Chaetothyriomycetidae</taxon>
        <taxon>Chaetothyriales</taxon>
        <taxon>Cyphellophoraceae</taxon>
        <taxon>Cyphellophora</taxon>
    </lineage>
</organism>
<feature type="compositionally biased region" description="Low complexity" evidence="1">
    <location>
        <begin position="181"/>
        <end position="194"/>
    </location>
</feature>
<keyword evidence="3" id="KW-1185">Reference proteome</keyword>
<feature type="region of interest" description="Disordered" evidence="1">
    <location>
        <begin position="176"/>
        <end position="328"/>
    </location>
</feature>
<feature type="region of interest" description="Disordered" evidence="1">
    <location>
        <begin position="44"/>
        <end position="77"/>
    </location>
</feature>
<dbReference type="HOGENOM" id="CLU_963107_0_0_1"/>
<feature type="compositionally biased region" description="Polar residues" evidence="1">
    <location>
        <begin position="305"/>
        <end position="314"/>
    </location>
</feature>
<gene>
    <name evidence="2" type="ORF">HMPREF1541_06418</name>
</gene>
<dbReference type="Proteomes" id="UP000030752">
    <property type="component" value="Unassembled WGS sequence"/>
</dbReference>
<evidence type="ECO:0000313" key="2">
    <source>
        <dbReference type="EMBL" id="ETN38383.1"/>
    </source>
</evidence>
<accession>W2RRN8</accession>
<dbReference type="AlphaFoldDB" id="W2RRN8"/>
<dbReference type="OrthoDB" id="4136797at2759"/>
<dbReference type="eggNOG" id="ENOG502T4R9">
    <property type="taxonomic scope" value="Eukaryota"/>
</dbReference>
<feature type="compositionally biased region" description="Polar residues" evidence="1">
    <location>
        <begin position="234"/>
        <end position="271"/>
    </location>
</feature>
<dbReference type="GeneID" id="19973757"/>
<proteinExistence type="predicted"/>
<dbReference type="RefSeq" id="XP_008718972.1">
    <property type="nucleotide sequence ID" value="XM_008720750.1"/>
</dbReference>
<evidence type="ECO:0000256" key="1">
    <source>
        <dbReference type="SAM" id="MobiDB-lite"/>
    </source>
</evidence>
<feature type="compositionally biased region" description="Gly residues" evidence="1">
    <location>
        <begin position="282"/>
        <end position="299"/>
    </location>
</feature>
<feature type="compositionally biased region" description="Low complexity" evidence="1">
    <location>
        <begin position="201"/>
        <end position="211"/>
    </location>
</feature>
<dbReference type="EMBL" id="KB822722">
    <property type="protein sequence ID" value="ETN38383.1"/>
    <property type="molecule type" value="Genomic_DNA"/>
</dbReference>